<evidence type="ECO:0000256" key="1">
    <source>
        <dbReference type="SAM" id="SignalP"/>
    </source>
</evidence>
<feature type="domain" description="Glucose/Sorbosone dehydrogenase" evidence="2">
    <location>
        <begin position="74"/>
        <end position="192"/>
    </location>
</feature>
<reference evidence="3 4" key="1">
    <citation type="submission" date="2019-01" db="EMBL/GenBank/DDBJ databases">
        <title>Pseudolysobacter antarctica gen. nov., sp. nov., isolated from Fildes Peninsula, Antarctica.</title>
        <authorList>
            <person name="Wei Z."/>
            <person name="Peng F."/>
        </authorList>
    </citation>
    <scope>NUCLEOTIDE SEQUENCE [LARGE SCALE GENOMIC DNA]</scope>
    <source>
        <strain evidence="3 4">AQ6-296</strain>
    </source>
</reference>
<gene>
    <name evidence="3" type="ORF">ELE36_01380</name>
</gene>
<dbReference type="InterPro" id="IPR011042">
    <property type="entry name" value="6-blade_b-propeller_TolB-like"/>
</dbReference>
<organism evidence="3 4">
    <name type="scientific">Pseudolysobacter antarcticus</name>
    <dbReference type="NCBI Taxonomy" id="2511995"/>
    <lineage>
        <taxon>Bacteria</taxon>
        <taxon>Pseudomonadati</taxon>
        <taxon>Pseudomonadota</taxon>
        <taxon>Gammaproteobacteria</taxon>
        <taxon>Lysobacterales</taxon>
        <taxon>Rhodanobacteraceae</taxon>
        <taxon>Pseudolysobacter</taxon>
    </lineage>
</organism>
<sequence length="452" mass="47526">MLTWKQIFHSFALLLGVSVVSTAALAIAPSDLTLTQVVPNGSFNHPIGIRAPNDGSGRLFVIDRCVSEGSSATTGSIKIVKNGAVLATPFLTIPNVACVSEQGVIGLAFDPNYASNGTFYVVNTASGVKIGASEDQVLTRYTVSANADVANATGTVVMRVPDIASNHNGGDIHFGPDGFLYWSMGDGGVQGDPNGFAQCTGRKSADNTPSTCHTIGSGVIYYLLGKIIRVDVHTTTASAAANMCASTPGQPAQYSIPPGNPFASVATFPNECAEIFNWGFRNPFRFSFDRSNGDMYIGDVGQNTYEEIDYQPAASVGQNFQWNACEGFHTYPGGAAGCAPAFGGVPPKIDYPHSGTCAVVGGYLYRGPIQQLRGQYIFSDYCSSAIYISANPAPASATWTYVTLGSAPFTPGGIVYGFGEGSDGNLYVADDGHGTIWRFTSGFIFQDGFEGH</sequence>
<proteinExistence type="predicted"/>
<dbReference type="Proteomes" id="UP000291562">
    <property type="component" value="Chromosome"/>
</dbReference>
<dbReference type="Gene3D" id="2.120.10.30">
    <property type="entry name" value="TolB, C-terminal domain"/>
    <property type="match status" value="1"/>
</dbReference>
<dbReference type="RefSeq" id="WP_129831395.1">
    <property type="nucleotide sequence ID" value="NZ_CP035704.1"/>
</dbReference>
<evidence type="ECO:0000313" key="4">
    <source>
        <dbReference type="Proteomes" id="UP000291562"/>
    </source>
</evidence>
<dbReference type="EMBL" id="CP035704">
    <property type="protein sequence ID" value="QBB69139.1"/>
    <property type="molecule type" value="Genomic_DNA"/>
</dbReference>
<evidence type="ECO:0000313" key="3">
    <source>
        <dbReference type="EMBL" id="QBB69139.1"/>
    </source>
</evidence>
<keyword evidence="1" id="KW-0732">Signal</keyword>
<dbReference type="SUPFAM" id="SSF50952">
    <property type="entry name" value="Soluble quinoprotein glucose dehydrogenase"/>
    <property type="match status" value="1"/>
</dbReference>
<dbReference type="Pfam" id="PF07995">
    <property type="entry name" value="GSDH"/>
    <property type="match status" value="1"/>
</dbReference>
<dbReference type="InterPro" id="IPR011041">
    <property type="entry name" value="Quinoprot_gluc/sorb_DH_b-prop"/>
</dbReference>
<keyword evidence="4" id="KW-1185">Reference proteome</keyword>
<feature type="chain" id="PRO_5019150923" description="Glucose/Sorbosone dehydrogenase domain-containing protein" evidence="1">
    <location>
        <begin position="27"/>
        <end position="452"/>
    </location>
</feature>
<evidence type="ECO:0000259" key="2">
    <source>
        <dbReference type="Pfam" id="PF07995"/>
    </source>
</evidence>
<accession>A0A411HF95</accession>
<dbReference type="KEGG" id="xbc:ELE36_01380"/>
<feature type="signal peptide" evidence="1">
    <location>
        <begin position="1"/>
        <end position="26"/>
    </location>
</feature>
<dbReference type="PANTHER" id="PTHR19328:SF75">
    <property type="entry name" value="ALDOSE SUGAR DEHYDROGENASE YLII"/>
    <property type="match status" value="1"/>
</dbReference>
<dbReference type="AlphaFoldDB" id="A0A411HF95"/>
<name>A0A411HF95_9GAMM</name>
<protein>
    <recommendedName>
        <fullName evidence="2">Glucose/Sorbosone dehydrogenase domain-containing protein</fullName>
    </recommendedName>
</protein>
<dbReference type="InterPro" id="IPR012938">
    <property type="entry name" value="Glc/Sorbosone_DH"/>
</dbReference>
<dbReference type="PANTHER" id="PTHR19328">
    <property type="entry name" value="HEDGEHOG-INTERACTING PROTEIN"/>
    <property type="match status" value="1"/>
</dbReference>
<dbReference type="OrthoDB" id="338827at2"/>